<reference evidence="2" key="1">
    <citation type="submission" date="2018-02" db="EMBL/GenBank/DDBJ databases">
        <authorList>
            <person name="Cohen D.B."/>
            <person name="Kent A.D."/>
        </authorList>
    </citation>
    <scope>NUCLEOTIDE SEQUENCE</scope>
</reference>
<dbReference type="EMBL" id="OIVN01001833">
    <property type="protein sequence ID" value="SPC98106.1"/>
    <property type="molecule type" value="Genomic_DNA"/>
</dbReference>
<gene>
    <name evidence="2" type="ORF">FSB_LOCUS25988</name>
</gene>
<dbReference type="AlphaFoldDB" id="A0A2N9G629"/>
<accession>A0A2N9G629</accession>
<sequence length="202" mass="21119">MTKPLKTPLASLGQSPSRPGENPIPREISASRGTTIGVFMIVMGSPLRDTTVPSETRTMMKGSPNSDITVTKSKMPCAVVTPGEKGVAVSAVGMAVHGAMAREKEGMAIVVVGSSSCEAVALREEEVVVFRALPSPLLISGGVWVDGGLGFWSRRRSGLGFARRGFGFWSRRRSGLGFARGGLGFLSWCRSGCGLISASSTG</sequence>
<feature type="region of interest" description="Disordered" evidence="1">
    <location>
        <begin position="1"/>
        <end position="29"/>
    </location>
</feature>
<proteinExistence type="predicted"/>
<evidence type="ECO:0000256" key="1">
    <source>
        <dbReference type="SAM" id="MobiDB-lite"/>
    </source>
</evidence>
<organism evidence="2">
    <name type="scientific">Fagus sylvatica</name>
    <name type="common">Beechnut</name>
    <dbReference type="NCBI Taxonomy" id="28930"/>
    <lineage>
        <taxon>Eukaryota</taxon>
        <taxon>Viridiplantae</taxon>
        <taxon>Streptophyta</taxon>
        <taxon>Embryophyta</taxon>
        <taxon>Tracheophyta</taxon>
        <taxon>Spermatophyta</taxon>
        <taxon>Magnoliopsida</taxon>
        <taxon>eudicotyledons</taxon>
        <taxon>Gunneridae</taxon>
        <taxon>Pentapetalae</taxon>
        <taxon>rosids</taxon>
        <taxon>fabids</taxon>
        <taxon>Fagales</taxon>
        <taxon>Fagaceae</taxon>
        <taxon>Fagus</taxon>
    </lineage>
</organism>
<protein>
    <submittedName>
        <fullName evidence="2">Uncharacterized protein</fullName>
    </submittedName>
</protein>
<name>A0A2N9G629_FAGSY</name>
<evidence type="ECO:0000313" key="2">
    <source>
        <dbReference type="EMBL" id="SPC98106.1"/>
    </source>
</evidence>